<name>A0A0J9UBN1_FUSO4</name>
<dbReference type="Proteomes" id="UP000009097">
    <property type="component" value="Unassembled WGS sequence"/>
</dbReference>
<dbReference type="KEGG" id="fox:FOXG_18185"/>
<accession>A0A0J9UBN1</accession>
<dbReference type="AlphaFoldDB" id="A0A0J9UBN1"/>
<reference evidence="1" key="2">
    <citation type="journal article" date="2010" name="Nature">
        <title>Comparative genomics reveals mobile pathogenicity chromosomes in Fusarium.</title>
        <authorList>
            <person name="Ma L.J."/>
            <person name="van der Does H.C."/>
            <person name="Borkovich K.A."/>
            <person name="Coleman J.J."/>
            <person name="Daboussi M.J."/>
            <person name="Di Pietro A."/>
            <person name="Dufresne M."/>
            <person name="Freitag M."/>
            <person name="Grabherr M."/>
            <person name="Henrissat B."/>
            <person name="Houterman P.M."/>
            <person name="Kang S."/>
            <person name="Shim W.B."/>
            <person name="Woloshuk C."/>
            <person name="Xie X."/>
            <person name="Xu J.R."/>
            <person name="Antoniw J."/>
            <person name="Baker S.E."/>
            <person name="Bluhm B.H."/>
            <person name="Breakspear A."/>
            <person name="Brown D.W."/>
            <person name="Butchko R.A."/>
            <person name="Chapman S."/>
            <person name="Coulson R."/>
            <person name="Coutinho P.M."/>
            <person name="Danchin E.G."/>
            <person name="Diener A."/>
            <person name="Gale L.R."/>
            <person name="Gardiner D.M."/>
            <person name="Goff S."/>
            <person name="Hammond-Kosack K.E."/>
            <person name="Hilburn K."/>
            <person name="Hua-Van A."/>
            <person name="Jonkers W."/>
            <person name="Kazan K."/>
            <person name="Kodira C.D."/>
            <person name="Koehrsen M."/>
            <person name="Kumar L."/>
            <person name="Lee Y.H."/>
            <person name="Li L."/>
            <person name="Manners J.M."/>
            <person name="Miranda-Saavedra D."/>
            <person name="Mukherjee M."/>
            <person name="Park G."/>
            <person name="Park J."/>
            <person name="Park S.Y."/>
            <person name="Proctor R.H."/>
            <person name="Regev A."/>
            <person name="Ruiz-Roldan M.C."/>
            <person name="Sain D."/>
            <person name="Sakthikumar S."/>
            <person name="Sykes S."/>
            <person name="Schwartz D.C."/>
            <person name="Turgeon B.G."/>
            <person name="Wapinski I."/>
            <person name="Yoder O."/>
            <person name="Young S."/>
            <person name="Zeng Q."/>
            <person name="Zhou S."/>
            <person name="Galagan J."/>
            <person name="Cuomo C.A."/>
            <person name="Kistler H.C."/>
            <person name="Rep M."/>
        </authorList>
    </citation>
    <scope>NUCLEOTIDE SEQUENCE [LARGE SCALE GENOMIC DNA]</scope>
    <source>
        <strain evidence="1">4287</strain>
    </source>
</reference>
<gene>
    <name evidence="1" type="ORF">FOXG_18185</name>
</gene>
<evidence type="ECO:0000313" key="2">
    <source>
        <dbReference type="Proteomes" id="UP000009097"/>
    </source>
</evidence>
<sequence>MWLHGGWQVGQIKIGRLKQWVTGKSVPVFIWTAWLVADSAKITGCYGLCPQVPCFRTLCARTRRATGSNAMVPQEVENLSLGGQRDCISHTKPPSAHPEA</sequence>
<dbReference type="GeneID" id="28958891"/>
<proteinExistence type="predicted"/>
<protein>
    <submittedName>
        <fullName evidence="1">Uncharacterized protein</fullName>
    </submittedName>
</protein>
<dbReference type="EMBL" id="DS231697">
    <property type="protein sequence ID" value="KNA96718.1"/>
    <property type="molecule type" value="Genomic_DNA"/>
</dbReference>
<dbReference type="RefSeq" id="XP_018234764.1">
    <property type="nucleotide sequence ID" value="XM_018398234.1"/>
</dbReference>
<reference evidence="1" key="1">
    <citation type="submission" date="2007-04" db="EMBL/GenBank/DDBJ databases">
        <authorList>
            <consortium name="The Broad Institute Genome Sequencing Platform"/>
            <person name="Birren B."/>
            <person name="Lander E."/>
            <person name="Galagan J."/>
            <person name="Nusbaum C."/>
            <person name="Devon K."/>
            <person name="Ma L.-J."/>
            <person name="Jaffe D."/>
            <person name="Butler J."/>
            <person name="Alvarez P."/>
            <person name="Gnerre S."/>
            <person name="Grabherr M."/>
            <person name="Kleber M."/>
            <person name="Mauceli E."/>
            <person name="Brockman W."/>
            <person name="MacCallum I.A."/>
            <person name="Young S."/>
            <person name="LaButti K."/>
            <person name="DeCaprio D."/>
            <person name="Crawford M."/>
            <person name="Koehrsen M."/>
            <person name="Engels R."/>
            <person name="Montgomery P."/>
            <person name="Pearson M."/>
            <person name="Howarth C."/>
            <person name="Larson L."/>
            <person name="White J."/>
            <person name="O'Leary S."/>
            <person name="Kodira C."/>
            <person name="Zeng Q."/>
            <person name="Yandava C."/>
            <person name="Alvarado L."/>
            <person name="Kistler C."/>
            <person name="Shim W.-B."/>
            <person name="Kang S."/>
            <person name="Woloshuk C."/>
        </authorList>
    </citation>
    <scope>NUCLEOTIDE SEQUENCE</scope>
    <source>
        <strain evidence="1">4287</strain>
    </source>
</reference>
<dbReference type="VEuPathDB" id="FungiDB:FOXG_18185"/>
<organism evidence="1 2">
    <name type="scientific">Fusarium oxysporum f. sp. lycopersici (strain 4287 / CBS 123668 / FGSC 9935 / NRRL 34936)</name>
    <name type="common">Fusarium vascular wilt of tomato</name>
    <dbReference type="NCBI Taxonomy" id="426428"/>
    <lineage>
        <taxon>Eukaryota</taxon>
        <taxon>Fungi</taxon>
        <taxon>Dikarya</taxon>
        <taxon>Ascomycota</taxon>
        <taxon>Pezizomycotina</taxon>
        <taxon>Sordariomycetes</taxon>
        <taxon>Hypocreomycetidae</taxon>
        <taxon>Hypocreales</taxon>
        <taxon>Nectriaceae</taxon>
        <taxon>Fusarium</taxon>
        <taxon>Fusarium oxysporum species complex</taxon>
    </lineage>
</organism>
<evidence type="ECO:0000313" key="1">
    <source>
        <dbReference type="EMBL" id="KNA96718.1"/>
    </source>
</evidence>